<evidence type="ECO:0000256" key="1">
    <source>
        <dbReference type="PIRSR" id="PIRSR620023-1"/>
    </source>
</evidence>
<dbReference type="InterPro" id="IPR020023">
    <property type="entry name" value="PseG"/>
</dbReference>
<gene>
    <name evidence="4" type="ORF">SAMN05216175_10462</name>
</gene>
<feature type="binding site" evidence="2">
    <location>
        <position position="286"/>
    </location>
    <ligand>
        <name>substrate</name>
    </ligand>
</feature>
<feature type="domain" description="Glycosyl transferase family 28 C-terminal" evidence="3">
    <location>
        <begin position="206"/>
        <end position="317"/>
    </location>
</feature>
<evidence type="ECO:0000313" key="5">
    <source>
        <dbReference type="Proteomes" id="UP000198623"/>
    </source>
</evidence>
<dbReference type="Gene3D" id="3.40.50.11190">
    <property type="match status" value="1"/>
</dbReference>
<dbReference type="GO" id="GO:0016787">
    <property type="term" value="F:hydrolase activity"/>
    <property type="evidence" value="ECO:0007669"/>
    <property type="project" value="UniProtKB-KW"/>
</dbReference>
<dbReference type="NCBIfam" id="TIGR03590">
    <property type="entry name" value="PseG"/>
    <property type="match status" value="1"/>
</dbReference>
<dbReference type="InterPro" id="IPR007235">
    <property type="entry name" value="Glyco_trans_28_C"/>
</dbReference>
<dbReference type="OrthoDB" id="9788924at2"/>
<dbReference type="AlphaFoldDB" id="A0A1I2PT00"/>
<dbReference type="STRING" id="1045558.SAMN05216175_10462"/>
<reference evidence="5" key="1">
    <citation type="submission" date="2016-10" db="EMBL/GenBank/DDBJ databases">
        <authorList>
            <person name="Varghese N."/>
            <person name="Submissions S."/>
        </authorList>
    </citation>
    <scope>NUCLEOTIDE SEQUENCE [LARGE SCALE GENOMIC DNA]</scope>
    <source>
        <strain evidence="5">CGMCC 1.10971</strain>
    </source>
</reference>
<dbReference type="EMBL" id="FOOU01000004">
    <property type="protein sequence ID" value="SFG19252.1"/>
    <property type="molecule type" value="Genomic_DNA"/>
</dbReference>
<evidence type="ECO:0000256" key="2">
    <source>
        <dbReference type="PIRSR" id="PIRSR620023-2"/>
    </source>
</evidence>
<keyword evidence="5" id="KW-1185">Reference proteome</keyword>
<evidence type="ECO:0000313" key="4">
    <source>
        <dbReference type="EMBL" id="SFG19252.1"/>
    </source>
</evidence>
<dbReference type="SUPFAM" id="SSF53756">
    <property type="entry name" value="UDP-Glycosyltransferase/glycogen phosphorylase"/>
    <property type="match status" value="1"/>
</dbReference>
<accession>A0A1I2PT00</accession>
<keyword evidence="4" id="KW-0378">Hydrolase</keyword>
<dbReference type="Gene3D" id="3.40.50.2000">
    <property type="entry name" value="Glycogen Phosphorylase B"/>
    <property type="match status" value="1"/>
</dbReference>
<dbReference type="PANTHER" id="PTHR21015">
    <property type="entry name" value="UDP-N-ACETYLGLUCOSAMINE--N-ACETYLMURAMYL-(PENTAPEPTIDE) PYROPHOSPHORYL-UNDECAPRENOL N-ACETYLGLUCOSAMINE TRANSFERASE 1"/>
    <property type="match status" value="1"/>
</dbReference>
<dbReference type="GO" id="GO:0016758">
    <property type="term" value="F:hexosyltransferase activity"/>
    <property type="evidence" value="ECO:0007669"/>
    <property type="project" value="InterPro"/>
</dbReference>
<feature type="active site" description="Proton acceptor" evidence="1">
    <location>
        <position position="17"/>
    </location>
</feature>
<protein>
    <submittedName>
        <fullName evidence="4">UDP-2,4-diacetamido-2,4,6-trideoxy-beta-L-altropyranose hydrolase</fullName>
    </submittedName>
</protein>
<organism evidence="4 5">
    <name type="scientific">Neptunomonas qingdaonensis</name>
    <dbReference type="NCBI Taxonomy" id="1045558"/>
    <lineage>
        <taxon>Bacteria</taxon>
        <taxon>Pseudomonadati</taxon>
        <taxon>Pseudomonadota</taxon>
        <taxon>Gammaproteobacteria</taxon>
        <taxon>Oceanospirillales</taxon>
        <taxon>Oceanospirillaceae</taxon>
        <taxon>Neptunomonas</taxon>
    </lineage>
</organism>
<dbReference type="RefSeq" id="WP_090726302.1">
    <property type="nucleotide sequence ID" value="NZ_FOOU01000004.1"/>
</dbReference>
<evidence type="ECO:0000259" key="3">
    <source>
        <dbReference type="Pfam" id="PF04101"/>
    </source>
</evidence>
<name>A0A1I2PT00_9GAMM</name>
<dbReference type="Proteomes" id="UP000198623">
    <property type="component" value="Unassembled WGS sequence"/>
</dbReference>
<feature type="binding site" evidence="2">
    <location>
        <position position="179"/>
    </location>
    <ligand>
        <name>substrate</name>
    </ligand>
</feature>
<dbReference type="PANTHER" id="PTHR21015:SF28">
    <property type="entry name" value="SLL1722 PROTEIN"/>
    <property type="match status" value="1"/>
</dbReference>
<sequence>MLAVFRADASFEIGTGHVMRCITVAKALQSQNYEILFLCRNHPGNLISDIMSQGFEVAGLGGSATGIANVGRLAHAAWLGVSQSDDARQSMQVIEDWLAVKQADKVDLLVVDHYALDQEWEKKVKTLCAKSLVIDDLADRQHDCDMLLDQSFMRQPESYLNKVPAETLLLLGTDYGLLRPEFAAMRPTSLLRRQTPTLKNILISMGGVDKNNFTREIIQQLSDVEGSQHFAITVVLGASSPWHDDISRCVAQSRLNIQVLANVSNMAHLLTNCDVALGAAGASTWERCTLGVPTLMFVLASNQLFIAEQLVKSKAVILANPPDESFSIKALMALLTPEKLISLSRNAALISDGSGVARVISQIEKALS</sequence>
<dbReference type="Pfam" id="PF04101">
    <property type="entry name" value="Glyco_tran_28_C"/>
    <property type="match status" value="1"/>
</dbReference>
<proteinExistence type="predicted"/>